<feature type="compositionally biased region" description="Low complexity" evidence="1">
    <location>
        <begin position="69"/>
        <end position="80"/>
    </location>
</feature>
<feature type="compositionally biased region" description="Basic and acidic residues" evidence="1">
    <location>
        <begin position="349"/>
        <end position="360"/>
    </location>
</feature>
<dbReference type="Proteomes" id="UP001187343">
    <property type="component" value="Unassembled WGS sequence"/>
</dbReference>
<dbReference type="EMBL" id="JAUYZG010000011">
    <property type="protein sequence ID" value="KAK2895029.1"/>
    <property type="molecule type" value="Genomic_DNA"/>
</dbReference>
<feature type="region of interest" description="Disordered" evidence="1">
    <location>
        <begin position="322"/>
        <end position="360"/>
    </location>
</feature>
<sequence>MCDIGTPPKPSTNTEKQHPHPRDESPVYAGEGNGQESIVMEKGKKKKKWWKVTNFFRSLRKQLKGSSNSVQVEVEQPQKQQESEQVKPQNECKARCSDDYTVNHNQLDDQLCECVLGAEAKRLEDDPEVSVEHLNKTDEDVEGIYVLEYPQPLPEDIALNILANRGPDSHVCESKVEEKVKEKKKKKKKKKWWKLTSLFRACKKHRKSSSNPVEGELPEEQEQQIEEVKPQIECKARCSDDYTVNHNQLNDQLSKCGLGAEVRRLEDGLEDDPEVSVEHLNKTDEDVEGIYILGYPHRLPEDIALNILEKRGPDSHVCDLSTPPKPSINVEEKHSHPHNETPVDAVEGNGRESKVEEKAKETRKKKKKWWRLTSFFRTIKNLGMSSTNPVEDEAELPEEQPQEQEVQEQQNVEEKSDKKWKARCSDGVEQEQLEQQNEEVRPQKERKAKCGDLLCQGGFSAAYEARRQRQPQSGRLGGSLNESLACKIMRHVTRVSVEHLNKTDEDVEGICTVTWISTPLNILDKRGPGSYVCDLSTPPKLTILEEQDSHAHNETPVDASEGNGQETLFLCGPELTVIPKQSALIQRVWGLERSSARERVLPQAHAGPVWRHAIGPAHPHQKPSAWGPFSGTPPSTHLLNPGTLSSPDACMMDWSVLMGLQLIAQDKTGPLRGGQLFRLRRPWFLMVSNRISGACGSSFSVRICQYYHSDATSGVL</sequence>
<feature type="compositionally biased region" description="Basic and acidic residues" evidence="1">
    <location>
        <begin position="330"/>
        <end position="341"/>
    </location>
</feature>
<gene>
    <name evidence="2" type="ORF">Q8A67_012258</name>
</gene>
<feature type="compositionally biased region" description="Basic and acidic residues" evidence="1">
    <location>
        <begin position="412"/>
        <end position="426"/>
    </location>
</feature>
<feature type="region of interest" description="Disordered" evidence="1">
    <location>
        <begin position="64"/>
        <end position="90"/>
    </location>
</feature>
<feature type="compositionally biased region" description="Basic and acidic residues" evidence="1">
    <location>
        <begin position="15"/>
        <end position="25"/>
    </location>
</feature>
<name>A0AA88PLV9_9TELE</name>
<accession>A0AA88PLV9</accession>
<organism evidence="2 3">
    <name type="scientific">Cirrhinus molitorella</name>
    <name type="common">mud carp</name>
    <dbReference type="NCBI Taxonomy" id="172907"/>
    <lineage>
        <taxon>Eukaryota</taxon>
        <taxon>Metazoa</taxon>
        <taxon>Chordata</taxon>
        <taxon>Craniata</taxon>
        <taxon>Vertebrata</taxon>
        <taxon>Euteleostomi</taxon>
        <taxon>Actinopterygii</taxon>
        <taxon>Neopterygii</taxon>
        <taxon>Teleostei</taxon>
        <taxon>Ostariophysi</taxon>
        <taxon>Cypriniformes</taxon>
        <taxon>Cyprinidae</taxon>
        <taxon>Labeoninae</taxon>
        <taxon>Labeonini</taxon>
        <taxon>Cirrhinus</taxon>
    </lineage>
</organism>
<dbReference type="AlphaFoldDB" id="A0AA88PLV9"/>
<feature type="compositionally biased region" description="Basic and acidic residues" evidence="1">
    <location>
        <begin position="81"/>
        <end position="90"/>
    </location>
</feature>
<feature type="region of interest" description="Disordered" evidence="1">
    <location>
        <begin position="383"/>
        <end position="444"/>
    </location>
</feature>
<feature type="compositionally biased region" description="Acidic residues" evidence="1">
    <location>
        <begin position="390"/>
        <end position="406"/>
    </location>
</feature>
<comment type="caution">
    <text evidence="2">The sequence shown here is derived from an EMBL/GenBank/DDBJ whole genome shotgun (WGS) entry which is preliminary data.</text>
</comment>
<keyword evidence="3" id="KW-1185">Reference proteome</keyword>
<feature type="region of interest" description="Disordered" evidence="1">
    <location>
        <begin position="1"/>
        <end position="47"/>
    </location>
</feature>
<reference evidence="2" key="1">
    <citation type="submission" date="2023-08" db="EMBL/GenBank/DDBJ databases">
        <title>Chromosome-level Genome Assembly of mud carp (Cirrhinus molitorella).</title>
        <authorList>
            <person name="Liu H."/>
        </authorList>
    </citation>
    <scope>NUCLEOTIDE SEQUENCE</scope>
    <source>
        <strain evidence="2">Prfri</strain>
        <tissue evidence="2">Muscle</tissue>
    </source>
</reference>
<evidence type="ECO:0000313" key="3">
    <source>
        <dbReference type="Proteomes" id="UP001187343"/>
    </source>
</evidence>
<proteinExistence type="predicted"/>
<evidence type="ECO:0000256" key="1">
    <source>
        <dbReference type="SAM" id="MobiDB-lite"/>
    </source>
</evidence>
<protein>
    <submittedName>
        <fullName evidence="2">Uncharacterized protein</fullName>
    </submittedName>
</protein>
<evidence type="ECO:0000313" key="2">
    <source>
        <dbReference type="EMBL" id="KAK2895029.1"/>
    </source>
</evidence>